<evidence type="ECO:0000256" key="2">
    <source>
        <dbReference type="ARBA" id="ARBA00023043"/>
    </source>
</evidence>
<dbReference type="InterPro" id="IPR051637">
    <property type="entry name" value="Ank_repeat_dom-contain_49"/>
</dbReference>
<dbReference type="PANTHER" id="PTHR24180:SF45">
    <property type="entry name" value="POLY [ADP-RIBOSE] POLYMERASE TANKYRASE"/>
    <property type="match status" value="1"/>
</dbReference>
<evidence type="ECO:0000313" key="4">
    <source>
        <dbReference type="EMBL" id="KAJ4247177.1"/>
    </source>
</evidence>
<evidence type="ECO:0000256" key="3">
    <source>
        <dbReference type="PROSITE-ProRule" id="PRU00023"/>
    </source>
</evidence>
<comment type="caution">
    <text evidence="4">The sequence shown here is derived from an EMBL/GenBank/DDBJ whole genome shotgun (WGS) entry which is preliminary data.</text>
</comment>
<sequence>MAILEPSRMSALLVGGHNVDAQDKNGMTPLMYAAAMGLQEPVAILMSHGSNLFMKDSIPDQNYDFIRCAAAQQHWDLVWFSLNWVAMNEPCLLPRLSPSILAETGNICYSHHDSKSIPNGFIKFWSKLIPMLGDLNTLFDDGSTILHAIDQPDIARGLVNLGFNRFNQKDEAGEHPLFRIAQFRNSSLFQLFVEKGSDVNLRNNLGRTVLHDLVDGLSTMGSYQVKGLLEIMNILLDSGGAAAVQDNCTCECSSGGCMPGLHARFEIFRFGGMMINNGLWVFEWLHMLEEREGLLDAKDFALSILRKAYFEEAGLQHTCCQSDDATRDENMFWDIPKQLRFDELNERINYWGKKGYEEVKLQLMVHLQKRLASNEADYTTENGHSGKKWLDTADLLRVSTYICLPNFNIRRRLTDTQTEGQNSGCPPGTDGDLFDVCKIMYECSPAFGRDRPKNDATAAFNEFVSELRTARGDKISDRLPLLTQLAGILRVPLPKELQENSRSQA</sequence>
<dbReference type="AlphaFoldDB" id="A0A9W8VAI3"/>
<protein>
    <recommendedName>
        <fullName evidence="6">Ankyrin</fullName>
    </recommendedName>
</protein>
<evidence type="ECO:0008006" key="6">
    <source>
        <dbReference type="Google" id="ProtNLM"/>
    </source>
</evidence>
<dbReference type="SUPFAM" id="SSF48403">
    <property type="entry name" value="Ankyrin repeat"/>
    <property type="match status" value="1"/>
</dbReference>
<dbReference type="EMBL" id="JAOQAZ010000040">
    <property type="protein sequence ID" value="KAJ4247177.1"/>
    <property type="molecule type" value="Genomic_DNA"/>
</dbReference>
<gene>
    <name evidence="4" type="ORF">NW762_013316</name>
</gene>
<keyword evidence="5" id="KW-1185">Reference proteome</keyword>
<dbReference type="OrthoDB" id="3200163at2759"/>
<dbReference type="Proteomes" id="UP001152049">
    <property type="component" value="Unassembled WGS sequence"/>
</dbReference>
<dbReference type="SMART" id="SM00248">
    <property type="entry name" value="ANK"/>
    <property type="match status" value="3"/>
</dbReference>
<dbReference type="PANTHER" id="PTHR24180">
    <property type="entry name" value="CYCLIN-DEPENDENT KINASE INHIBITOR 2C-RELATED"/>
    <property type="match status" value="1"/>
</dbReference>
<dbReference type="PROSITE" id="PS50088">
    <property type="entry name" value="ANK_REPEAT"/>
    <property type="match status" value="2"/>
</dbReference>
<feature type="repeat" description="ANK" evidence="3">
    <location>
        <begin position="25"/>
        <end position="57"/>
    </location>
</feature>
<dbReference type="InterPro" id="IPR002110">
    <property type="entry name" value="Ankyrin_rpt"/>
</dbReference>
<organism evidence="4 5">
    <name type="scientific">Fusarium torreyae</name>
    <dbReference type="NCBI Taxonomy" id="1237075"/>
    <lineage>
        <taxon>Eukaryota</taxon>
        <taxon>Fungi</taxon>
        <taxon>Dikarya</taxon>
        <taxon>Ascomycota</taxon>
        <taxon>Pezizomycotina</taxon>
        <taxon>Sordariomycetes</taxon>
        <taxon>Hypocreomycetidae</taxon>
        <taxon>Hypocreales</taxon>
        <taxon>Nectriaceae</taxon>
        <taxon>Fusarium</taxon>
    </lineage>
</organism>
<dbReference type="PROSITE" id="PS50297">
    <property type="entry name" value="ANK_REP_REGION"/>
    <property type="match status" value="1"/>
</dbReference>
<proteinExistence type="predicted"/>
<dbReference type="Gene3D" id="1.25.40.20">
    <property type="entry name" value="Ankyrin repeat-containing domain"/>
    <property type="match status" value="2"/>
</dbReference>
<reference evidence="4" key="1">
    <citation type="submission" date="2022-09" db="EMBL/GenBank/DDBJ databases">
        <title>Fusarium specimens isolated from Avocado Roots.</title>
        <authorList>
            <person name="Stajich J."/>
            <person name="Roper C."/>
            <person name="Heimlech-Rivalta G."/>
        </authorList>
    </citation>
    <scope>NUCLEOTIDE SEQUENCE</scope>
    <source>
        <strain evidence="4">CF00136</strain>
    </source>
</reference>
<keyword evidence="1" id="KW-0677">Repeat</keyword>
<accession>A0A9W8VAI3</accession>
<evidence type="ECO:0000313" key="5">
    <source>
        <dbReference type="Proteomes" id="UP001152049"/>
    </source>
</evidence>
<name>A0A9W8VAI3_9HYPO</name>
<evidence type="ECO:0000256" key="1">
    <source>
        <dbReference type="ARBA" id="ARBA00022737"/>
    </source>
</evidence>
<dbReference type="InterPro" id="IPR036770">
    <property type="entry name" value="Ankyrin_rpt-contain_sf"/>
</dbReference>
<dbReference type="Pfam" id="PF00023">
    <property type="entry name" value="Ank"/>
    <property type="match status" value="1"/>
</dbReference>
<feature type="repeat" description="ANK" evidence="3">
    <location>
        <begin position="172"/>
        <end position="204"/>
    </location>
</feature>
<keyword evidence="2 3" id="KW-0040">ANK repeat</keyword>